<feature type="region of interest" description="Disordered" evidence="1">
    <location>
        <begin position="64"/>
        <end position="85"/>
    </location>
</feature>
<evidence type="ECO:0000256" key="2">
    <source>
        <dbReference type="SAM" id="Phobius"/>
    </source>
</evidence>
<dbReference type="OrthoDB" id="3696593at2"/>
<evidence type="ECO:0008006" key="5">
    <source>
        <dbReference type="Google" id="ProtNLM"/>
    </source>
</evidence>
<evidence type="ECO:0000313" key="4">
    <source>
        <dbReference type="Proteomes" id="UP000198583"/>
    </source>
</evidence>
<dbReference type="AlphaFoldDB" id="A0A1I6DFF0"/>
<dbReference type="EMBL" id="FOYL01000002">
    <property type="protein sequence ID" value="SFR04042.1"/>
    <property type="molecule type" value="Genomic_DNA"/>
</dbReference>
<keyword evidence="2" id="KW-0812">Transmembrane</keyword>
<protein>
    <recommendedName>
        <fullName evidence="5">DUF3592 domain-containing protein</fullName>
    </recommendedName>
</protein>
<keyword evidence="2" id="KW-0472">Membrane</keyword>
<organism evidence="3 4">
    <name type="scientific">Lentzea waywayandensis</name>
    <dbReference type="NCBI Taxonomy" id="84724"/>
    <lineage>
        <taxon>Bacteria</taxon>
        <taxon>Bacillati</taxon>
        <taxon>Actinomycetota</taxon>
        <taxon>Actinomycetes</taxon>
        <taxon>Pseudonocardiales</taxon>
        <taxon>Pseudonocardiaceae</taxon>
        <taxon>Lentzea</taxon>
    </lineage>
</organism>
<gene>
    <name evidence="3" type="ORF">SAMN04488564_102440</name>
</gene>
<name>A0A1I6DFF0_9PSEU</name>
<proteinExistence type="predicted"/>
<keyword evidence="4" id="KW-1185">Reference proteome</keyword>
<evidence type="ECO:0000313" key="3">
    <source>
        <dbReference type="EMBL" id="SFR04042.1"/>
    </source>
</evidence>
<evidence type="ECO:0000256" key="1">
    <source>
        <dbReference type="SAM" id="MobiDB-lite"/>
    </source>
</evidence>
<feature type="transmembrane region" description="Helical" evidence="2">
    <location>
        <begin position="12"/>
        <end position="33"/>
    </location>
</feature>
<dbReference type="STRING" id="84724.SAMN04488564_102440"/>
<sequence>MAKSLKSSTGRVVSGLVLVGAIWGLSLVIQASAEQRSWASTEGTVQERLKSGKSASVKVEFPLPDGTKQTMTLSENGPARNPGDRVTVRYDLEEGRVVEAALADNDEAHWVTGVMLGLVALGALVATLIAWVPKRRAE</sequence>
<keyword evidence="2" id="KW-1133">Transmembrane helix</keyword>
<dbReference type="RefSeq" id="WP_143138547.1">
    <property type="nucleotide sequence ID" value="NZ_FOYL01000002.1"/>
</dbReference>
<reference evidence="4" key="1">
    <citation type="submission" date="2016-10" db="EMBL/GenBank/DDBJ databases">
        <authorList>
            <person name="Varghese N."/>
            <person name="Submissions S."/>
        </authorList>
    </citation>
    <scope>NUCLEOTIDE SEQUENCE [LARGE SCALE GENOMIC DNA]</scope>
    <source>
        <strain evidence="4">DSM 44232</strain>
    </source>
</reference>
<accession>A0A1I6DFF0</accession>
<feature type="transmembrane region" description="Helical" evidence="2">
    <location>
        <begin position="110"/>
        <end position="132"/>
    </location>
</feature>
<dbReference type="Proteomes" id="UP000198583">
    <property type="component" value="Unassembled WGS sequence"/>
</dbReference>